<name>A0A9X4H2Y9_9FIRM</name>
<protein>
    <submittedName>
        <fullName evidence="1">Uncharacterized protein</fullName>
    </submittedName>
</protein>
<evidence type="ECO:0000313" key="1">
    <source>
        <dbReference type="EMBL" id="MDF9408731.1"/>
    </source>
</evidence>
<proteinExistence type="predicted"/>
<dbReference type="RefSeq" id="WP_277444108.1">
    <property type="nucleotide sequence ID" value="NZ_JAKOAV010000018.1"/>
</dbReference>
<dbReference type="AlphaFoldDB" id="A0A9X4H2Y9"/>
<sequence length="46" mass="5387">MSKEDNPKQKDKKKKEIKVNVVYKDGGKTFQELMEELLKSIAKQPH</sequence>
<evidence type="ECO:0000313" key="2">
    <source>
        <dbReference type="Proteomes" id="UP001154312"/>
    </source>
</evidence>
<accession>A0A9X4H2Y9</accession>
<dbReference type="Proteomes" id="UP001154312">
    <property type="component" value="Unassembled WGS sequence"/>
</dbReference>
<organism evidence="1 2">
    <name type="scientific">Pelotomaculum isophthalicicum JI</name>
    <dbReference type="NCBI Taxonomy" id="947010"/>
    <lineage>
        <taxon>Bacteria</taxon>
        <taxon>Bacillati</taxon>
        <taxon>Bacillota</taxon>
        <taxon>Clostridia</taxon>
        <taxon>Eubacteriales</taxon>
        <taxon>Desulfotomaculaceae</taxon>
        <taxon>Pelotomaculum</taxon>
    </lineage>
</organism>
<keyword evidence="2" id="KW-1185">Reference proteome</keyword>
<comment type="caution">
    <text evidence="1">The sequence shown here is derived from an EMBL/GenBank/DDBJ whole genome shotgun (WGS) entry which is preliminary data.</text>
</comment>
<gene>
    <name evidence="1" type="ORF">L7E55_10255</name>
</gene>
<reference evidence="1" key="1">
    <citation type="submission" date="2022-02" db="EMBL/GenBank/DDBJ databases">
        <authorList>
            <person name="Leng L."/>
        </authorList>
    </citation>
    <scope>NUCLEOTIDE SEQUENCE</scope>
    <source>
        <strain evidence="1">JI</strain>
    </source>
</reference>
<dbReference type="EMBL" id="JAKOAV010000018">
    <property type="protein sequence ID" value="MDF9408731.1"/>
    <property type="molecule type" value="Genomic_DNA"/>
</dbReference>